<evidence type="ECO:0000256" key="3">
    <source>
        <dbReference type="ARBA" id="ARBA00022630"/>
    </source>
</evidence>
<keyword evidence="6" id="KW-0560">Oxidoreductase</keyword>
<dbReference type="InterPro" id="IPR010795">
    <property type="entry name" value="Prenylcys_lyase"/>
</dbReference>
<dbReference type="EMBL" id="SPOF01000019">
    <property type="protein sequence ID" value="TIB12360.1"/>
    <property type="molecule type" value="Genomic_DNA"/>
</dbReference>
<evidence type="ECO:0000256" key="1">
    <source>
        <dbReference type="ARBA" id="ARBA00001974"/>
    </source>
</evidence>
<dbReference type="Gene3D" id="3.50.50.60">
    <property type="entry name" value="FAD/NAD(P)-binding domain"/>
    <property type="match status" value="1"/>
</dbReference>
<dbReference type="Pfam" id="PF13450">
    <property type="entry name" value="NAD_binding_8"/>
    <property type="match status" value="1"/>
</dbReference>
<keyword evidence="7" id="KW-0325">Glycoprotein</keyword>
<proteinExistence type="inferred from homology"/>
<dbReference type="PANTHER" id="PTHR15944:SF0">
    <property type="entry name" value="PRENYLCYSTEINE LYASE DOMAIN-CONTAINING PROTEIN"/>
    <property type="match status" value="1"/>
</dbReference>
<evidence type="ECO:0000313" key="11">
    <source>
        <dbReference type="Proteomes" id="UP000306954"/>
    </source>
</evidence>
<sequence>MKILGLITLCFMAYTHAIRIAIVGAGAGGSSAAYYLTKAARQNGDIIDIDVFEKRYQAGGRSRTVTPYNDSSYSPIELGASIFVGANKNMVKAVREFDYNLADTDTGSFGIYDGDSFVFESSEWTYWNYVKLLWRYGYTAPRTVQIHVKQAMEKFSQLYDAKFLRNHGPWEHPKDLVADLGLDELVEESGLTHFHNSRFASEVVDAATRVNYGQNIDSIHALGALVSMAGNDGMAVDGGNWRVFQRFLEHSNATVYFGCEVGDIRRTSSGLWQLYLGDGAHVERLYDYVIFATPLPLFRVPYVDLYVTLVATNASTYARDALRGLPSHPPSMILTTDALARHTGKTSQLELNSVNYVQQARKGSKDDDVDVDDEWIVKIFSESPSAWGDQDLHVLFGGSQNVGWTHRHVFKAYPYLQPENASSLPPFEVDDGVFYINAMEPVLSTMESETVAARNVIGLLGAKLGYGKGWKDACTTNDDDWIWIDC</sequence>
<evidence type="ECO:0000256" key="2">
    <source>
        <dbReference type="ARBA" id="ARBA00009967"/>
    </source>
</evidence>
<evidence type="ECO:0000256" key="8">
    <source>
        <dbReference type="SAM" id="SignalP"/>
    </source>
</evidence>
<keyword evidence="3" id="KW-0285">Flavoprotein</keyword>
<evidence type="ECO:0000256" key="6">
    <source>
        <dbReference type="ARBA" id="ARBA00023002"/>
    </source>
</evidence>
<dbReference type="GO" id="GO:0030327">
    <property type="term" value="P:prenylated protein catabolic process"/>
    <property type="evidence" value="ECO:0007669"/>
    <property type="project" value="TreeGrafter"/>
</dbReference>
<comment type="cofactor">
    <cofactor evidence="1">
        <name>FAD</name>
        <dbReference type="ChEBI" id="CHEBI:57692"/>
    </cofactor>
</comment>
<comment type="caution">
    <text evidence="10">The sequence shown here is derived from an EMBL/GenBank/DDBJ whole genome shotgun (WGS) entry which is preliminary data.</text>
</comment>
<name>A0A4T0I7J5_WALIC</name>
<keyword evidence="5" id="KW-0274">FAD</keyword>
<dbReference type="InterPro" id="IPR017046">
    <property type="entry name" value="Prenylcysteine_Oxase1"/>
</dbReference>
<evidence type="ECO:0000259" key="9">
    <source>
        <dbReference type="Pfam" id="PF07156"/>
    </source>
</evidence>
<accession>A0A4T0I7J5</accession>
<organism evidence="10 11">
    <name type="scientific">Wallemia ichthyophaga</name>
    <dbReference type="NCBI Taxonomy" id="245174"/>
    <lineage>
        <taxon>Eukaryota</taxon>
        <taxon>Fungi</taxon>
        <taxon>Dikarya</taxon>
        <taxon>Basidiomycota</taxon>
        <taxon>Wallemiomycotina</taxon>
        <taxon>Wallemiomycetes</taxon>
        <taxon>Wallemiales</taxon>
        <taxon>Wallemiaceae</taxon>
        <taxon>Wallemia</taxon>
    </lineage>
</organism>
<dbReference type="AlphaFoldDB" id="A0A4T0I7J5"/>
<evidence type="ECO:0000313" key="10">
    <source>
        <dbReference type="EMBL" id="TIB12360.1"/>
    </source>
</evidence>
<dbReference type="SUPFAM" id="SSF51905">
    <property type="entry name" value="FAD/NAD(P)-binding domain"/>
    <property type="match status" value="1"/>
</dbReference>
<reference evidence="10 11" key="1">
    <citation type="submission" date="2019-03" db="EMBL/GenBank/DDBJ databases">
        <title>Sequencing 23 genomes of Wallemia ichthyophaga.</title>
        <authorList>
            <person name="Gostincar C."/>
        </authorList>
    </citation>
    <scope>NUCLEOTIDE SEQUENCE [LARGE SCALE GENOMIC DNA]</scope>
    <source>
        <strain evidence="10 11">EXF-8621</strain>
    </source>
</reference>
<feature type="chain" id="PRO_5030101518" description="Prenylcysteine lyase domain-containing protein" evidence="8">
    <location>
        <begin position="18"/>
        <end position="486"/>
    </location>
</feature>
<feature type="signal peptide" evidence="8">
    <location>
        <begin position="1"/>
        <end position="17"/>
    </location>
</feature>
<evidence type="ECO:0000256" key="4">
    <source>
        <dbReference type="ARBA" id="ARBA00022729"/>
    </source>
</evidence>
<dbReference type="Pfam" id="PF07156">
    <property type="entry name" value="Prenylcys_lyase"/>
    <property type="match status" value="1"/>
</dbReference>
<dbReference type="GO" id="GO:0030328">
    <property type="term" value="P:prenylcysteine catabolic process"/>
    <property type="evidence" value="ECO:0007669"/>
    <property type="project" value="InterPro"/>
</dbReference>
<dbReference type="GO" id="GO:0001735">
    <property type="term" value="F:prenylcysteine oxidase activity"/>
    <property type="evidence" value="ECO:0007669"/>
    <property type="project" value="InterPro"/>
</dbReference>
<evidence type="ECO:0000256" key="7">
    <source>
        <dbReference type="ARBA" id="ARBA00023180"/>
    </source>
</evidence>
<feature type="domain" description="Prenylcysteine lyase" evidence="9">
    <location>
        <begin position="119"/>
        <end position="460"/>
    </location>
</feature>
<dbReference type="PANTHER" id="PTHR15944">
    <property type="entry name" value="FARNESYLCYSTEINE LYASE"/>
    <property type="match status" value="1"/>
</dbReference>
<comment type="similarity">
    <text evidence="2">Belongs to the prenylcysteine oxidase family.</text>
</comment>
<protein>
    <recommendedName>
        <fullName evidence="9">Prenylcysteine lyase domain-containing protein</fullName>
    </recommendedName>
</protein>
<evidence type="ECO:0000256" key="5">
    <source>
        <dbReference type="ARBA" id="ARBA00022827"/>
    </source>
</evidence>
<keyword evidence="4 8" id="KW-0732">Signal</keyword>
<dbReference type="Proteomes" id="UP000306954">
    <property type="component" value="Unassembled WGS sequence"/>
</dbReference>
<gene>
    <name evidence="10" type="ORF">E3P90_02112</name>
</gene>
<dbReference type="InterPro" id="IPR036188">
    <property type="entry name" value="FAD/NAD-bd_sf"/>
</dbReference>